<sequence>MNLTSGDGSLFFPTRNREVVASFIAPAGSQLWFSSETLMKTF</sequence>
<keyword evidence="2" id="KW-1185">Reference proteome</keyword>
<proteinExistence type="predicted"/>
<dbReference type="EMBL" id="ANOH01000136">
    <property type="protein sequence ID" value="EMI56614.1"/>
    <property type="molecule type" value="Genomic_DNA"/>
</dbReference>
<evidence type="ECO:0000313" key="2">
    <source>
        <dbReference type="Proteomes" id="UP000011885"/>
    </source>
</evidence>
<dbReference type="Proteomes" id="UP000011885">
    <property type="component" value="Unassembled WGS sequence"/>
</dbReference>
<gene>
    <name evidence="1" type="ORF">RSSM_01947</name>
</gene>
<comment type="caution">
    <text evidence="1">The sequence shown here is derived from an EMBL/GenBank/DDBJ whole genome shotgun (WGS) entry which is preliminary data.</text>
</comment>
<accession>M5U5R2</accession>
<reference evidence="1 2" key="1">
    <citation type="journal article" date="2013" name="Mar. Genomics">
        <title>Expression of sulfatases in Rhodopirellula baltica and the diversity of sulfatases in the genus Rhodopirellula.</title>
        <authorList>
            <person name="Wegner C.E."/>
            <person name="Richter-Heitmann T."/>
            <person name="Klindworth A."/>
            <person name="Klockow C."/>
            <person name="Richter M."/>
            <person name="Achstetter T."/>
            <person name="Glockner F.O."/>
            <person name="Harder J."/>
        </authorList>
    </citation>
    <scope>NUCLEOTIDE SEQUENCE [LARGE SCALE GENOMIC DNA]</scope>
    <source>
        <strain evidence="1 2">SM41</strain>
    </source>
</reference>
<organism evidence="1 2">
    <name type="scientific">Rhodopirellula sallentina SM41</name>
    <dbReference type="NCBI Taxonomy" id="1263870"/>
    <lineage>
        <taxon>Bacteria</taxon>
        <taxon>Pseudomonadati</taxon>
        <taxon>Planctomycetota</taxon>
        <taxon>Planctomycetia</taxon>
        <taxon>Pirellulales</taxon>
        <taxon>Pirellulaceae</taxon>
        <taxon>Rhodopirellula</taxon>
    </lineage>
</organism>
<dbReference type="AlphaFoldDB" id="M5U5R2"/>
<name>M5U5R2_9BACT</name>
<protein>
    <submittedName>
        <fullName evidence="1">Uncharacterized protein</fullName>
    </submittedName>
</protein>
<dbReference type="PATRIC" id="fig|1263870.3.peg.2078"/>
<evidence type="ECO:0000313" key="1">
    <source>
        <dbReference type="EMBL" id="EMI56614.1"/>
    </source>
</evidence>